<dbReference type="PROSITE" id="PS50109">
    <property type="entry name" value="HIS_KIN"/>
    <property type="match status" value="1"/>
</dbReference>
<proteinExistence type="predicted"/>
<feature type="chain" id="PRO_5046588497" evidence="6">
    <location>
        <begin position="33"/>
        <end position="997"/>
    </location>
</feature>
<evidence type="ECO:0000259" key="7">
    <source>
        <dbReference type="PROSITE" id="PS50109"/>
    </source>
</evidence>
<comment type="caution">
    <text evidence="8">The sequence shown here is derived from an EMBL/GenBank/DDBJ whole genome shotgun (WGS) entry which is preliminary data.</text>
</comment>
<dbReference type="InterPro" id="IPR011123">
    <property type="entry name" value="Y_Y_Y"/>
</dbReference>
<dbReference type="Gene3D" id="3.30.565.10">
    <property type="entry name" value="Histidine kinase-like ATPase, C-terminal domain"/>
    <property type="match status" value="1"/>
</dbReference>
<evidence type="ECO:0000313" key="8">
    <source>
        <dbReference type="EMBL" id="MDQ0008291.1"/>
    </source>
</evidence>
<dbReference type="InterPro" id="IPR050482">
    <property type="entry name" value="Sensor_HK_TwoCompSys"/>
</dbReference>
<evidence type="ECO:0000256" key="4">
    <source>
        <dbReference type="SAM" id="MobiDB-lite"/>
    </source>
</evidence>
<sequence>MVTVFKKSALRRGLVLGLALSTALGISSPCMAVEGSVESPAFRGIDQWVRTVYTAKDGAPRGVEAMAQDARGFLWLGTSEGLFRFDGTLFERKFADRLPVGTINALYGADDGSLWVGGHYGAVSRIAADGALTTWGSPPLLPSTVMFMTQMPDGVLWVVSNSGVQSLSRGHWRRHGPDSDGAPRELIYQAFRDPHDRLWVVTALRAYRLDPGSAHFVQDTPEAAASAMVDRPGASWRPADIVNDEARDAYGALWIPTARGIVRAHWETGATSGAPPVQERPAPGGGEADDESRAAYRDRAGTIWVATGGTLEQFRPGKITPIPRSVGTRDAAFAADSSGRLWIGARQSDAPSTYDGRLTPLPTMGGSVTAVATGPDGTVWMVGYGGLYRHMSGTWSRVPFSPKLEDPSAVTTPFNGLAVTSDGALWMSSKGVWRLKDGIWMGPDDLRGLPTVAAFPTSLYAQGNTVWVGYTGNRIASVEEPGLAVRTYATADGLAVGDVLALANSADGLWVAGDAALQHLHSGRFSQLSGVGGEHFANITGIVERENGEVWLNGVHGLFRIDAADMAAWRRNPGRPVPFELMNERDGRPGAPSTYHVNSLVAGKDGRLWIGSDRGIAFIDADRVVRNRLAPVITIDAINGQSPTAGSLALGQGMHRADIAFTAPVLGVPERARFRYRLAGTETATWTTTTERRATFTNLAPGDYRFEVQAANEDGVWSTSIAQVRFSIAPEFYQTWWFRGLCILAALALVYAGYLMRIRHLGILICARLLERERIARDFHDTILQSLHAALLRTKMATDAITDEDARDKLEKAMEATRDALVEGREKITALRGDRQSPSLLPERIEKLAGLLGSGSSARFSLDIVGEARSVNPAAEDDIHAVVSEMLSNAFQHAEATSVSVTVVFKKRSLSVSVRDDGVGMDVKQVSRRAQRPGWGLIGMQERAQRLASKFTIRSTPGGGTTVTLSVPGPIAYWLPPGTVARLRGRRWALWSFVAPG</sequence>
<dbReference type="RefSeq" id="WP_306846943.1">
    <property type="nucleotide sequence ID" value="NZ_JAUSSK010000001.1"/>
</dbReference>
<dbReference type="Gene3D" id="2.60.40.10">
    <property type="entry name" value="Immunoglobulins"/>
    <property type="match status" value="1"/>
</dbReference>
<organism evidence="8 9">
    <name type="scientific">Luteibacter jiangsuensis</name>
    <dbReference type="NCBI Taxonomy" id="637577"/>
    <lineage>
        <taxon>Bacteria</taxon>
        <taxon>Pseudomonadati</taxon>
        <taxon>Pseudomonadota</taxon>
        <taxon>Gammaproteobacteria</taxon>
        <taxon>Lysobacterales</taxon>
        <taxon>Rhodanobacteraceae</taxon>
        <taxon>Luteibacter</taxon>
    </lineage>
</organism>
<dbReference type="Proteomes" id="UP001237737">
    <property type="component" value="Unassembled WGS sequence"/>
</dbReference>
<dbReference type="GO" id="GO:0016301">
    <property type="term" value="F:kinase activity"/>
    <property type="evidence" value="ECO:0007669"/>
    <property type="project" value="UniProtKB-KW"/>
</dbReference>
<dbReference type="SMART" id="SM00387">
    <property type="entry name" value="HATPase_c"/>
    <property type="match status" value="1"/>
</dbReference>
<dbReference type="PANTHER" id="PTHR24421">
    <property type="entry name" value="NITRATE/NITRITE SENSOR PROTEIN NARX-RELATED"/>
    <property type="match status" value="1"/>
</dbReference>
<evidence type="ECO:0000256" key="5">
    <source>
        <dbReference type="SAM" id="Phobius"/>
    </source>
</evidence>
<dbReference type="InterPro" id="IPR013783">
    <property type="entry name" value="Ig-like_fold"/>
</dbReference>
<keyword evidence="5" id="KW-0812">Transmembrane</keyword>
<dbReference type="PANTHER" id="PTHR24421:SF62">
    <property type="entry name" value="SENSORY TRANSDUCTION HISTIDINE KINASE"/>
    <property type="match status" value="1"/>
</dbReference>
<gene>
    <name evidence="8" type="ORF">J2T07_000450</name>
</gene>
<dbReference type="Gene3D" id="1.20.5.1930">
    <property type="match status" value="1"/>
</dbReference>
<dbReference type="Pfam" id="PF07495">
    <property type="entry name" value="Y_Y_Y"/>
    <property type="match status" value="1"/>
</dbReference>
<dbReference type="InterPro" id="IPR005467">
    <property type="entry name" value="His_kinase_dom"/>
</dbReference>
<dbReference type="CDD" id="cd16917">
    <property type="entry name" value="HATPase_UhpB-NarQ-NarX-like"/>
    <property type="match status" value="1"/>
</dbReference>
<evidence type="ECO:0000256" key="1">
    <source>
        <dbReference type="ARBA" id="ARBA00022679"/>
    </source>
</evidence>
<dbReference type="InterPro" id="IPR036890">
    <property type="entry name" value="HATPase_C_sf"/>
</dbReference>
<dbReference type="SUPFAM" id="SSF63829">
    <property type="entry name" value="Calcium-dependent phosphotriesterase"/>
    <property type="match status" value="3"/>
</dbReference>
<name>A0ABT9STI7_9GAMM</name>
<feature type="domain" description="Histidine kinase" evidence="7">
    <location>
        <begin position="879"/>
        <end position="971"/>
    </location>
</feature>
<protein>
    <submittedName>
        <fullName evidence="8">Signal transduction histidine kinase</fullName>
    </submittedName>
</protein>
<feature type="signal peptide" evidence="6">
    <location>
        <begin position="1"/>
        <end position="32"/>
    </location>
</feature>
<keyword evidence="2 8" id="KW-0418">Kinase</keyword>
<dbReference type="Pfam" id="PF07730">
    <property type="entry name" value="HisKA_3"/>
    <property type="match status" value="1"/>
</dbReference>
<keyword evidence="9" id="KW-1185">Reference proteome</keyword>
<accession>A0ABT9STI7</accession>
<keyword evidence="1" id="KW-0808">Transferase</keyword>
<dbReference type="InterPro" id="IPR003594">
    <property type="entry name" value="HATPase_dom"/>
</dbReference>
<keyword evidence="3" id="KW-0902">Two-component regulatory system</keyword>
<keyword evidence="6" id="KW-0732">Signal</keyword>
<dbReference type="SUPFAM" id="SSF55874">
    <property type="entry name" value="ATPase domain of HSP90 chaperone/DNA topoisomerase II/histidine kinase"/>
    <property type="match status" value="1"/>
</dbReference>
<evidence type="ECO:0000313" key="9">
    <source>
        <dbReference type="Proteomes" id="UP001237737"/>
    </source>
</evidence>
<dbReference type="EMBL" id="JAUSSK010000001">
    <property type="protein sequence ID" value="MDQ0008291.1"/>
    <property type="molecule type" value="Genomic_DNA"/>
</dbReference>
<keyword evidence="5" id="KW-1133">Transmembrane helix</keyword>
<dbReference type="InterPro" id="IPR015943">
    <property type="entry name" value="WD40/YVTN_repeat-like_dom_sf"/>
</dbReference>
<evidence type="ECO:0000256" key="3">
    <source>
        <dbReference type="ARBA" id="ARBA00023012"/>
    </source>
</evidence>
<evidence type="ECO:0000256" key="6">
    <source>
        <dbReference type="SAM" id="SignalP"/>
    </source>
</evidence>
<keyword evidence="5" id="KW-0472">Membrane</keyword>
<evidence type="ECO:0000256" key="2">
    <source>
        <dbReference type="ARBA" id="ARBA00022777"/>
    </source>
</evidence>
<dbReference type="Pfam" id="PF02518">
    <property type="entry name" value="HATPase_c"/>
    <property type="match status" value="1"/>
</dbReference>
<dbReference type="Gene3D" id="2.130.10.10">
    <property type="entry name" value="YVTN repeat-like/Quinoprotein amine dehydrogenase"/>
    <property type="match status" value="3"/>
</dbReference>
<feature type="transmembrane region" description="Helical" evidence="5">
    <location>
        <begin position="736"/>
        <end position="755"/>
    </location>
</feature>
<reference evidence="8 9" key="1">
    <citation type="submission" date="2023-07" db="EMBL/GenBank/DDBJ databases">
        <title>Sorghum-associated microbial communities from plants grown in Nebraska, USA.</title>
        <authorList>
            <person name="Schachtman D."/>
        </authorList>
    </citation>
    <scope>NUCLEOTIDE SEQUENCE [LARGE SCALE GENOMIC DNA]</scope>
    <source>
        <strain evidence="8 9">CC60</strain>
    </source>
</reference>
<feature type="region of interest" description="Disordered" evidence="4">
    <location>
        <begin position="268"/>
        <end position="293"/>
    </location>
</feature>
<dbReference type="InterPro" id="IPR011712">
    <property type="entry name" value="Sig_transdc_His_kin_sub3_dim/P"/>
</dbReference>